<dbReference type="Gene3D" id="2.102.10.10">
    <property type="entry name" value="Rieske [2Fe-2S] iron-sulphur domain"/>
    <property type="match status" value="1"/>
</dbReference>
<dbReference type="InterPro" id="IPR043266">
    <property type="entry name" value="RHO_NdoB-like_C"/>
</dbReference>
<keyword evidence="3" id="KW-0479">Metal-binding</keyword>
<keyword evidence="5 11" id="KW-0223">Dioxygenase</keyword>
<evidence type="ECO:0000256" key="4">
    <source>
        <dbReference type="ARBA" id="ARBA00022797"/>
    </source>
</evidence>
<dbReference type="GO" id="GO:0005506">
    <property type="term" value="F:iron ion binding"/>
    <property type="evidence" value="ECO:0007669"/>
    <property type="project" value="InterPro"/>
</dbReference>
<evidence type="ECO:0000313" key="12">
    <source>
        <dbReference type="Proteomes" id="UP000295132"/>
    </source>
</evidence>
<reference evidence="11 12" key="1">
    <citation type="submission" date="2019-03" db="EMBL/GenBank/DDBJ databases">
        <title>Bacillus niacini sp. nov. a Nicotinate-Metabolizing Mesophile Isolated from Soil.</title>
        <authorList>
            <person name="Zhang G."/>
        </authorList>
    </citation>
    <scope>NUCLEOTIDE SEQUENCE [LARGE SCALE GENOMIC DNA]</scope>
    <source>
        <strain evidence="11 12">WN066</strain>
    </source>
</reference>
<dbReference type="InterPro" id="IPR015879">
    <property type="entry name" value="Ring_hydroxy_dOase_asu_C_dom"/>
</dbReference>
<evidence type="ECO:0000256" key="6">
    <source>
        <dbReference type="ARBA" id="ARBA00023002"/>
    </source>
</evidence>
<dbReference type="GO" id="GO:0051213">
    <property type="term" value="F:dioxygenase activity"/>
    <property type="evidence" value="ECO:0007669"/>
    <property type="project" value="UniProtKB-KW"/>
</dbReference>
<dbReference type="InterPro" id="IPR001663">
    <property type="entry name" value="Rng_hydr_dOase-A"/>
</dbReference>
<evidence type="ECO:0000256" key="3">
    <source>
        <dbReference type="ARBA" id="ARBA00022723"/>
    </source>
</evidence>
<proteinExistence type="inferred from homology"/>
<dbReference type="AlphaFoldDB" id="A0A4R5VVQ0"/>
<dbReference type="Proteomes" id="UP000295132">
    <property type="component" value="Unassembled WGS sequence"/>
</dbReference>
<keyword evidence="8" id="KW-0411">Iron-sulfur</keyword>
<dbReference type="SUPFAM" id="SSF55961">
    <property type="entry name" value="Bet v1-like"/>
    <property type="match status" value="1"/>
</dbReference>
<comment type="similarity">
    <text evidence="1">Belongs to the bacterial ring-hydroxylating dioxygenase alpha subunit family.</text>
</comment>
<dbReference type="Pfam" id="PF00848">
    <property type="entry name" value="Ring_hydroxyl_A"/>
    <property type="match status" value="1"/>
</dbReference>
<evidence type="ECO:0000256" key="8">
    <source>
        <dbReference type="ARBA" id="ARBA00023014"/>
    </source>
</evidence>
<gene>
    <name evidence="11" type="ORF">E2K98_07620</name>
</gene>
<protein>
    <submittedName>
        <fullName evidence="11">Aromatic ring-hydroxylating dioxygenase subunit alpha</fullName>
    </submittedName>
</protein>
<dbReference type="RefSeq" id="WP_133333640.1">
    <property type="nucleotide sequence ID" value="NZ_SMYO01000003.1"/>
</dbReference>
<evidence type="ECO:0000256" key="5">
    <source>
        <dbReference type="ARBA" id="ARBA00022964"/>
    </source>
</evidence>
<keyword evidence="4" id="KW-0058">Aromatic hydrocarbons catabolism</keyword>
<dbReference type="PRINTS" id="PR00090">
    <property type="entry name" value="RNGDIOXGNASE"/>
</dbReference>
<dbReference type="SUPFAM" id="SSF50022">
    <property type="entry name" value="ISP domain"/>
    <property type="match status" value="1"/>
</dbReference>
<sequence length="434" mass="49534">MLKTNVNLEEMSQKEAIDYLKESVQPEIGAIPAYLLGDPTVYDIEHKKVFLKTWLFVGHESEIPKKNDFITRDVAGYSVIISRGADGEIRGLYNMCTHRGMKLCRADAGNKTMFTCPYHGFNFKNNGDCVGVPLQKDIYGEDLDKSRLGLYKIRIESYKGLLFGTWNDEAEPLEEFLGEFKWYVDILAGRAEMEVLGPPQRFIIHSNWKIGADNFVGDSYHTMVTHGSIAKLGMVPSATYSKKGYQIYTDHGHGLNLGTPNPDFAFPEELREEYKSNLTEEQYEVLSNLKNMIGNIFPNLSFLISHTKVKGQLISNTSVRLWRPVGVDKMEVITWFLVEKNASEDWKRRSRESFVLTFSPSGIFEQDDTEVFTDITAAASGTMPLVKQLTFNYTMGLHRKPVEDFTGPGVAFDDKFTEANQRNFYRYWLDLMTK</sequence>
<dbReference type="EMBL" id="SMYO01000003">
    <property type="protein sequence ID" value="TDK63304.1"/>
    <property type="molecule type" value="Genomic_DNA"/>
</dbReference>
<dbReference type="PROSITE" id="PS00570">
    <property type="entry name" value="RING_HYDROXYL_ALPHA"/>
    <property type="match status" value="1"/>
</dbReference>
<dbReference type="Pfam" id="PF00355">
    <property type="entry name" value="Rieske"/>
    <property type="match status" value="1"/>
</dbReference>
<keyword evidence="9" id="KW-0520">NAD</keyword>
<dbReference type="GO" id="GO:0051537">
    <property type="term" value="F:2 iron, 2 sulfur cluster binding"/>
    <property type="evidence" value="ECO:0007669"/>
    <property type="project" value="UniProtKB-KW"/>
</dbReference>
<evidence type="ECO:0000256" key="7">
    <source>
        <dbReference type="ARBA" id="ARBA00023004"/>
    </source>
</evidence>
<dbReference type="InterPro" id="IPR017941">
    <property type="entry name" value="Rieske_2Fe-2S"/>
</dbReference>
<evidence type="ECO:0000256" key="9">
    <source>
        <dbReference type="ARBA" id="ARBA00023027"/>
    </source>
</evidence>
<evidence type="ECO:0000259" key="10">
    <source>
        <dbReference type="PROSITE" id="PS51296"/>
    </source>
</evidence>
<evidence type="ECO:0000256" key="1">
    <source>
        <dbReference type="ARBA" id="ARBA00008751"/>
    </source>
</evidence>
<evidence type="ECO:0000313" key="11">
    <source>
        <dbReference type="EMBL" id="TDK63304.1"/>
    </source>
</evidence>
<dbReference type="Gene3D" id="3.90.380.10">
    <property type="entry name" value="Naphthalene 1,2-dioxygenase Alpha Subunit, Chain A, domain 1"/>
    <property type="match status" value="1"/>
</dbReference>
<keyword evidence="2" id="KW-0001">2Fe-2S</keyword>
<dbReference type="PROSITE" id="PS51296">
    <property type="entry name" value="RIESKE"/>
    <property type="match status" value="1"/>
</dbReference>
<dbReference type="InterPro" id="IPR036922">
    <property type="entry name" value="Rieske_2Fe-2S_sf"/>
</dbReference>
<evidence type="ECO:0000256" key="2">
    <source>
        <dbReference type="ARBA" id="ARBA00022714"/>
    </source>
</evidence>
<organism evidence="11 12">
    <name type="scientific">Bacillus salipaludis</name>
    <dbReference type="NCBI Taxonomy" id="2547811"/>
    <lineage>
        <taxon>Bacteria</taxon>
        <taxon>Bacillati</taxon>
        <taxon>Bacillota</taxon>
        <taxon>Bacilli</taxon>
        <taxon>Bacillales</taxon>
        <taxon>Bacillaceae</taxon>
        <taxon>Bacillus</taxon>
    </lineage>
</organism>
<dbReference type="InterPro" id="IPR015881">
    <property type="entry name" value="ARHD_Rieske_2Fe_2S"/>
</dbReference>
<dbReference type="GO" id="GO:0016705">
    <property type="term" value="F:oxidoreductase activity, acting on paired donors, with incorporation or reduction of molecular oxygen"/>
    <property type="evidence" value="ECO:0007669"/>
    <property type="project" value="UniProtKB-ARBA"/>
</dbReference>
<keyword evidence="7" id="KW-0408">Iron</keyword>
<dbReference type="PANTHER" id="PTHR43756:SF1">
    <property type="entry name" value="3-PHENYLPROPIONATE_CINNAMIC ACID DIOXYGENASE SUBUNIT ALPHA"/>
    <property type="match status" value="1"/>
</dbReference>
<dbReference type="GO" id="GO:0004497">
    <property type="term" value="F:monooxygenase activity"/>
    <property type="evidence" value="ECO:0007669"/>
    <property type="project" value="UniProtKB-ARBA"/>
</dbReference>
<accession>A0A4R5VVQ0</accession>
<dbReference type="CDD" id="cd08881">
    <property type="entry name" value="RHO_alpha_C_NDO-like"/>
    <property type="match status" value="1"/>
</dbReference>
<feature type="domain" description="Rieske" evidence="10">
    <location>
        <begin position="54"/>
        <end position="164"/>
    </location>
</feature>
<keyword evidence="6" id="KW-0560">Oxidoreductase</keyword>
<comment type="caution">
    <text evidence="11">The sequence shown here is derived from an EMBL/GenBank/DDBJ whole genome shotgun (WGS) entry which is preliminary data.</text>
</comment>
<dbReference type="PANTHER" id="PTHR43756">
    <property type="entry name" value="CHOLINE MONOOXYGENASE, CHLOROPLASTIC"/>
    <property type="match status" value="1"/>
</dbReference>
<name>A0A4R5VVQ0_9BACI</name>